<proteinExistence type="predicted"/>
<dbReference type="HOGENOM" id="CLU_785069_0_0_11"/>
<dbReference type="AlphaFoldDB" id="B1VVH0"/>
<dbReference type="EMBL" id="AP009493">
    <property type="protein sequence ID" value="BAG18154.1"/>
    <property type="molecule type" value="Genomic_DNA"/>
</dbReference>
<sequence>MTHDGRRIRLHERWSVAPVSDDGRTPALPGTPVPPGSLVLVSGSGDEGSVRILPAALAAPLGELARRGETGADEADLPPPLVRALELDGTLRVSPRGRPARPWREQAASDTSTSVSALGWAALLDRLTPDQLARRLYFYGRLPVTPRRLRELPDASSVSRWLGLGFLSLETAGFRPLPRTPDTWVWRRWARARTPSSSKLYVCCLPRDLPYALRACERVLRDRAVAGFKVGFDLPTVLRPDKFVVYLTDPGQADAVAAEIVAGLGAVEAQPLPFTATSPAGPLVARAVDPEDWEGRPAWHERASWRLNICRLAGEALWASRDLPARDRVAAALERLTLAGVDTGTWTWTEATA</sequence>
<evidence type="ECO:0000313" key="2">
    <source>
        <dbReference type="Proteomes" id="UP000001685"/>
    </source>
</evidence>
<accession>B1VVH0</accession>
<evidence type="ECO:0000313" key="1">
    <source>
        <dbReference type="EMBL" id="BAG18154.1"/>
    </source>
</evidence>
<protein>
    <submittedName>
        <fullName evidence="1">Uncharacterized protein</fullName>
    </submittedName>
</protein>
<dbReference type="PATRIC" id="fig|455632.4.peg.1333"/>
<gene>
    <name evidence="1" type="ordered locus">SGR_1325</name>
</gene>
<dbReference type="eggNOG" id="ENOG502ZCUB">
    <property type="taxonomic scope" value="Bacteria"/>
</dbReference>
<reference evidence="2" key="1">
    <citation type="journal article" date="2008" name="J. Bacteriol.">
        <title>Genome sequence of the streptomycin-producing microorganism Streptomyces griseus IFO 13350.</title>
        <authorList>
            <person name="Ohnishi Y."/>
            <person name="Ishikawa J."/>
            <person name="Hara H."/>
            <person name="Suzuki H."/>
            <person name="Ikenoya M."/>
            <person name="Ikeda H."/>
            <person name="Yamashita A."/>
            <person name="Hattori M."/>
            <person name="Horinouchi S."/>
        </authorList>
    </citation>
    <scope>NUCLEOTIDE SEQUENCE [LARGE SCALE GENOMIC DNA]</scope>
    <source>
        <strain evidence="2">JCM 4626 / NBRC 13350</strain>
    </source>
</reference>
<dbReference type="RefSeq" id="WP_012378455.1">
    <property type="nucleotide sequence ID" value="NC_010572.1"/>
</dbReference>
<name>B1VVH0_STRGG</name>
<organism evidence="1 2">
    <name type="scientific">Streptomyces griseus subsp. griseus (strain JCM 4626 / CBS 651.72 / NBRC 13350 / KCC S-0626 / ISP 5235)</name>
    <dbReference type="NCBI Taxonomy" id="455632"/>
    <lineage>
        <taxon>Bacteria</taxon>
        <taxon>Bacillati</taxon>
        <taxon>Actinomycetota</taxon>
        <taxon>Actinomycetes</taxon>
        <taxon>Kitasatosporales</taxon>
        <taxon>Streptomycetaceae</taxon>
        <taxon>Streptomyces</taxon>
    </lineage>
</organism>
<dbReference type="Proteomes" id="UP000001685">
    <property type="component" value="Chromosome"/>
</dbReference>
<dbReference type="KEGG" id="sgr:SGR_1325"/>